<dbReference type="GO" id="GO:0032259">
    <property type="term" value="P:methylation"/>
    <property type="evidence" value="ECO:0007669"/>
    <property type="project" value="UniProtKB-KW"/>
</dbReference>
<reference evidence="2 3" key="1">
    <citation type="journal article" date="2015" name="Nature">
        <title>rRNA introns, odd ribosomes, and small enigmatic genomes across a large radiation of phyla.</title>
        <authorList>
            <person name="Brown C.T."/>
            <person name="Hug L.A."/>
            <person name="Thomas B.C."/>
            <person name="Sharon I."/>
            <person name="Castelle C.J."/>
            <person name="Singh A."/>
            <person name="Wilkins M.J."/>
            <person name="Williams K.H."/>
            <person name="Banfield J.F."/>
        </authorList>
    </citation>
    <scope>NUCLEOTIDE SEQUENCE [LARGE SCALE GENOMIC DNA]</scope>
</reference>
<evidence type="ECO:0000313" key="3">
    <source>
        <dbReference type="Proteomes" id="UP000034050"/>
    </source>
</evidence>
<dbReference type="InterPro" id="IPR013216">
    <property type="entry name" value="Methyltransf_11"/>
</dbReference>
<dbReference type="EMBL" id="LCFD01000011">
    <property type="protein sequence ID" value="KKS86359.1"/>
    <property type="molecule type" value="Genomic_DNA"/>
</dbReference>
<name>A0A0G1CLH8_9BACT</name>
<keyword evidence="2" id="KW-0808">Transferase</keyword>
<accession>A0A0G1CLH8</accession>
<dbReference type="PANTHER" id="PTHR43591">
    <property type="entry name" value="METHYLTRANSFERASE"/>
    <property type="match status" value="1"/>
</dbReference>
<gene>
    <name evidence="2" type="ORF">UV61_C0011G0007</name>
</gene>
<keyword evidence="2" id="KW-0489">Methyltransferase</keyword>
<dbReference type="CDD" id="cd02440">
    <property type="entry name" value="AdoMet_MTases"/>
    <property type="match status" value="1"/>
</dbReference>
<evidence type="ECO:0000313" key="2">
    <source>
        <dbReference type="EMBL" id="KKS86359.1"/>
    </source>
</evidence>
<protein>
    <submittedName>
        <fullName evidence="2">Methyltransferase type 11</fullName>
    </submittedName>
</protein>
<dbReference type="GO" id="GO:0008757">
    <property type="term" value="F:S-adenosylmethionine-dependent methyltransferase activity"/>
    <property type="evidence" value="ECO:0007669"/>
    <property type="project" value="InterPro"/>
</dbReference>
<dbReference type="SUPFAM" id="SSF53335">
    <property type="entry name" value="S-adenosyl-L-methionine-dependent methyltransferases"/>
    <property type="match status" value="1"/>
</dbReference>
<dbReference type="Proteomes" id="UP000034050">
    <property type="component" value="Unassembled WGS sequence"/>
</dbReference>
<feature type="domain" description="Methyltransferase type 11" evidence="1">
    <location>
        <begin position="140"/>
        <end position="239"/>
    </location>
</feature>
<dbReference type="InterPro" id="IPR029063">
    <property type="entry name" value="SAM-dependent_MTases_sf"/>
</dbReference>
<comment type="caution">
    <text evidence="2">The sequence shown here is derived from an EMBL/GenBank/DDBJ whole genome shotgun (WGS) entry which is preliminary data.</text>
</comment>
<dbReference type="AlphaFoldDB" id="A0A0G1CLH8"/>
<sequence length="344" mass="37322">MLGEVSLAAREVSLRAFVGDILGGARYYEVTLPGAHAHPFLALDDCFEGLSLNGAIVRGSVVGTGLNRLVVRTVSSNRLDQLVTNLASRLDALQGKKDGKQNWGNLQEARNYTHPSDIQLFSDGPIYELLGDAKGKRLADLGSGNGIISLKLAEEGGLVDGVDVSPAMLKVASERALNANLLTSTSFGLGTADRTSLASGAYDGVVCSLVINNIATVHETQGVFQEAFRLLKSGGKFVISLPHPLTLNHRTNNRWTEWQPGQSQDTLSPGEAFIRKILTANGTMFQITNNFWHPDWLEEYAQAAGFQIGKTVEATATEQQIQTHSLHKLYGTIQFFLVKEFIKI</sequence>
<dbReference type="STRING" id="1618446.UV61_C0011G0007"/>
<dbReference type="Pfam" id="PF08241">
    <property type="entry name" value="Methyltransf_11"/>
    <property type="match status" value="1"/>
</dbReference>
<organism evidence="2 3">
    <name type="scientific">Candidatus Gottesmanbacteria bacterium GW2011_GWB1_43_11</name>
    <dbReference type="NCBI Taxonomy" id="1618446"/>
    <lineage>
        <taxon>Bacteria</taxon>
        <taxon>Candidatus Gottesmaniibacteriota</taxon>
    </lineage>
</organism>
<dbReference type="Gene3D" id="3.40.50.150">
    <property type="entry name" value="Vaccinia Virus protein VP39"/>
    <property type="match status" value="1"/>
</dbReference>
<proteinExistence type="predicted"/>
<evidence type="ECO:0000259" key="1">
    <source>
        <dbReference type="Pfam" id="PF08241"/>
    </source>
</evidence>